<proteinExistence type="inferred from homology"/>
<dbReference type="PANTHER" id="PTHR10543">
    <property type="entry name" value="BETA-CAROTENE DIOXYGENASE"/>
    <property type="match status" value="1"/>
</dbReference>
<feature type="binding site" evidence="5">
    <location>
        <position position="329"/>
    </location>
    <ligand>
        <name>Fe cation</name>
        <dbReference type="ChEBI" id="CHEBI:24875"/>
        <note>catalytic</note>
    </ligand>
</feature>
<accession>A0A4Q7NKI9</accession>
<evidence type="ECO:0000313" key="6">
    <source>
        <dbReference type="EMBL" id="RZS85533.1"/>
    </source>
</evidence>
<reference evidence="6 7" key="1">
    <citation type="submission" date="2019-02" db="EMBL/GenBank/DDBJ databases">
        <title>Genomic Encyclopedia of Type Strains, Phase IV (KMG-IV): sequencing the most valuable type-strain genomes for metagenomic binning, comparative biology and taxonomic classification.</title>
        <authorList>
            <person name="Goeker M."/>
        </authorList>
    </citation>
    <scope>NUCLEOTIDE SEQUENCE [LARGE SCALE GENOMIC DNA]</scope>
    <source>
        <strain evidence="6 7">K24</strain>
    </source>
</reference>
<dbReference type="GO" id="GO:0046872">
    <property type="term" value="F:metal ion binding"/>
    <property type="evidence" value="ECO:0007669"/>
    <property type="project" value="UniProtKB-KW"/>
</dbReference>
<dbReference type="SUPFAM" id="SSF50998">
    <property type="entry name" value="Quinoprotein alcohol dehydrogenase-like"/>
    <property type="match status" value="1"/>
</dbReference>
<keyword evidence="2 5" id="KW-0479">Metal-binding</keyword>
<feature type="binding site" evidence="5">
    <location>
        <position position="213"/>
    </location>
    <ligand>
        <name>Fe cation</name>
        <dbReference type="ChEBI" id="CHEBI:24875"/>
        <note>catalytic</note>
    </ligand>
</feature>
<keyword evidence="3" id="KW-0560">Oxidoreductase</keyword>
<dbReference type="Proteomes" id="UP000292445">
    <property type="component" value="Unassembled WGS sequence"/>
</dbReference>
<gene>
    <name evidence="6" type="ORF">EV675_1562</name>
</gene>
<dbReference type="InterPro" id="IPR011047">
    <property type="entry name" value="Quinoprotein_ADH-like_sf"/>
</dbReference>
<evidence type="ECO:0000256" key="4">
    <source>
        <dbReference type="ARBA" id="ARBA00023004"/>
    </source>
</evidence>
<dbReference type="PANTHER" id="PTHR10543:SF89">
    <property type="entry name" value="CAROTENOID 9,10(9',10')-CLEAVAGE DIOXYGENASE 1"/>
    <property type="match status" value="1"/>
</dbReference>
<dbReference type="OrthoDB" id="6636843at2"/>
<evidence type="ECO:0000256" key="5">
    <source>
        <dbReference type="PIRSR" id="PIRSR604294-1"/>
    </source>
</evidence>
<dbReference type="GO" id="GO:0016121">
    <property type="term" value="P:carotene catabolic process"/>
    <property type="evidence" value="ECO:0007669"/>
    <property type="project" value="TreeGrafter"/>
</dbReference>
<comment type="cofactor">
    <cofactor evidence="5">
        <name>Fe(2+)</name>
        <dbReference type="ChEBI" id="CHEBI:29033"/>
    </cofactor>
    <text evidence="5">Binds 1 Fe(2+) ion per subunit.</text>
</comment>
<name>A0A4Q7NKI9_9BURK</name>
<protein>
    <submittedName>
        <fullName evidence="6">Carotenoid cleavage dioxygenase</fullName>
    </submittedName>
</protein>
<dbReference type="AlphaFoldDB" id="A0A4Q7NKI9"/>
<keyword evidence="4 5" id="KW-0408">Iron</keyword>
<feature type="binding site" evidence="5">
    <location>
        <position position="262"/>
    </location>
    <ligand>
        <name>Fe cation</name>
        <dbReference type="ChEBI" id="CHEBI:24875"/>
        <note>catalytic</note>
    </ligand>
</feature>
<dbReference type="RefSeq" id="WP_130356740.1">
    <property type="nucleotide sequence ID" value="NZ_SGXC01000001.1"/>
</dbReference>
<evidence type="ECO:0000256" key="2">
    <source>
        <dbReference type="ARBA" id="ARBA00022723"/>
    </source>
</evidence>
<sequence>MSLQLTRAQKAELARLDAALEADAHNRRSAYRHWGFRAVHTELKDAPVTVVGTLPSDLEGIYIRNGTNPQFAPMGVRWQMFDGPGMLHQVHIQGGKATYTNSYVRTRRYLIEKMLGREVYLTMGELLTGGKATVEKMAWLSRQYQEGALPELRFSGTGNGTALQFHRGKLYAFNEAGYPFALDVRREGGRLVIDGAGEHVTWGGRLTGPFSAHPAIDPDTGDMYSVATNRYDGSITIVQVSNNEVVRSLTYQQPPNHMAWIHECCITENYIIFPDISMRVDKQGLQREGGSMYYWDPKYEMRFGVLPRKFDQDTPIRWVTTGKPGAIWHLVNAWEEKRPDGRTNIVMFAPRFSEYPDTVPIHTPEESHAQLSKWVIDPDAGKVLEDRVLVEWGYERCSFHVGYRGRKNRYCYLLDEQREGYMGKGTLKYDYQEEREIRYVDYGQLYGGEPLFVPKKGAVAEDDGYLLDLLMGEHQAEVLVLDAASMAEVCRLQLPQRVPFGVHAVWLDSEQIAAL</sequence>
<keyword evidence="7" id="KW-1185">Reference proteome</keyword>
<evidence type="ECO:0000256" key="1">
    <source>
        <dbReference type="ARBA" id="ARBA00006787"/>
    </source>
</evidence>
<evidence type="ECO:0000256" key="3">
    <source>
        <dbReference type="ARBA" id="ARBA00023002"/>
    </source>
</evidence>
<keyword evidence="6" id="KW-0223">Dioxygenase</keyword>
<evidence type="ECO:0000313" key="7">
    <source>
        <dbReference type="Proteomes" id="UP000292445"/>
    </source>
</evidence>
<feature type="binding site" evidence="5">
    <location>
        <position position="503"/>
    </location>
    <ligand>
        <name>Fe cation</name>
        <dbReference type="ChEBI" id="CHEBI:24875"/>
        <note>catalytic</note>
    </ligand>
</feature>
<dbReference type="Pfam" id="PF03055">
    <property type="entry name" value="RPE65"/>
    <property type="match status" value="1"/>
</dbReference>
<dbReference type="GO" id="GO:0010436">
    <property type="term" value="F:carotenoid dioxygenase activity"/>
    <property type="evidence" value="ECO:0007669"/>
    <property type="project" value="TreeGrafter"/>
</dbReference>
<comment type="caution">
    <text evidence="6">The sequence shown here is derived from an EMBL/GenBank/DDBJ whole genome shotgun (WGS) entry which is preliminary data.</text>
</comment>
<dbReference type="EMBL" id="SGXC01000001">
    <property type="protein sequence ID" value="RZS85533.1"/>
    <property type="molecule type" value="Genomic_DNA"/>
</dbReference>
<comment type="similarity">
    <text evidence="1">Belongs to the carotenoid oxygenase family.</text>
</comment>
<organism evidence="6 7">
    <name type="scientific">Pigmentiphaga kullae</name>
    <dbReference type="NCBI Taxonomy" id="151784"/>
    <lineage>
        <taxon>Bacteria</taxon>
        <taxon>Pseudomonadati</taxon>
        <taxon>Pseudomonadota</taxon>
        <taxon>Betaproteobacteria</taxon>
        <taxon>Burkholderiales</taxon>
        <taxon>Alcaligenaceae</taxon>
        <taxon>Pigmentiphaga</taxon>
    </lineage>
</organism>
<dbReference type="InterPro" id="IPR004294">
    <property type="entry name" value="Carotenoid_Oase"/>
</dbReference>